<evidence type="ECO:0000256" key="3">
    <source>
        <dbReference type="ARBA" id="ARBA00009164"/>
    </source>
</evidence>
<evidence type="ECO:0000256" key="5">
    <source>
        <dbReference type="ARBA" id="ARBA00022723"/>
    </source>
</evidence>
<dbReference type="InterPro" id="IPR007115">
    <property type="entry name" value="6-PTP_synth/QueD"/>
</dbReference>
<dbReference type="AlphaFoldDB" id="A0A6P6RQH7"/>
<dbReference type="InterPro" id="IPR038418">
    <property type="entry name" value="6-PTP_synth/QueD_sf"/>
</dbReference>
<feature type="region of interest" description="Disordered" evidence="9">
    <location>
        <begin position="63"/>
        <end position="87"/>
    </location>
</feature>
<evidence type="ECO:0000256" key="6">
    <source>
        <dbReference type="ARBA" id="ARBA00022833"/>
    </source>
</evidence>
<dbReference type="EC" id="4.2.3.12" evidence="4"/>
<proteinExistence type="inferred from homology"/>
<feature type="compositionally biased region" description="Polar residues" evidence="9">
    <location>
        <begin position="65"/>
        <end position="75"/>
    </location>
</feature>
<dbReference type="PANTHER" id="PTHR12589">
    <property type="entry name" value="PYRUVOYL TETRAHYDROBIOPTERIN SYNTHASE"/>
    <property type="match status" value="1"/>
</dbReference>
<evidence type="ECO:0000256" key="1">
    <source>
        <dbReference type="ARBA" id="ARBA00001947"/>
    </source>
</evidence>
<feature type="compositionally biased region" description="Low complexity" evidence="9">
    <location>
        <begin position="33"/>
        <end position="42"/>
    </location>
</feature>
<evidence type="ECO:0000313" key="10">
    <source>
        <dbReference type="Proteomes" id="UP000515125"/>
    </source>
</evidence>
<dbReference type="OrthoDB" id="14045at2759"/>
<keyword evidence="8" id="KW-0456">Lyase</keyword>
<evidence type="ECO:0000256" key="8">
    <source>
        <dbReference type="ARBA" id="ARBA00023239"/>
    </source>
</evidence>
<comment type="similarity">
    <text evidence="3">Belongs to the PTPS family.</text>
</comment>
<evidence type="ECO:0000256" key="2">
    <source>
        <dbReference type="ARBA" id="ARBA00005126"/>
    </source>
</evidence>
<sequence>MNAFLISSLQQQQPHHVASSSVAATEGSPPSSPRSTFSSVHSYGQDAYSPAIPAVSASIDLSAPRGTQETDTCSARGNPLSTSLGGAGGGGGSSLDGGFEVTVCLLESSFCCAHFVAYKGYRERLHGHNYQVSARLLGPLGVDGYVLDFTELKRAVREVCKSLNEYTIIPMRSDVLEITQEGSSIRMRCEDGSEFILPRADCLCLPIVHSTAEELCAYIWRSIVDNLTEGRLKKRGIQSLEVSVAEKCTQVAVYRRPL</sequence>
<comment type="pathway">
    <text evidence="2">Cofactor biosynthesis; tetrahydrobiopterin biosynthesis; tetrahydrobiopterin from 7,8-dihydroneopterin triphosphate: step 1/3.</text>
</comment>
<reference evidence="11" key="1">
    <citation type="submission" date="2025-08" db="UniProtKB">
        <authorList>
            <consortium name="RefSeq"/>
        </authorList>
    </citation>
    <scope>IDENTIFICATION</scope>
</reference>
<dbReference type="Proteomes" id="UP000515125">
    <property type="component" value="Unplaced"/>
</dbReference>
<organism evidence="10 11">
    <name type="scientific">Cyclospora cayetanensis</name>
    <dbReference type="NCBI Taxonomy" id="88456"/>
    <lineage>
        <taxon>Eukaryota</taxon>
        <taxon>Sar</taxon>
        <taxon>Alveolata</taxon>
        <taxon>Apicomplexa</taxon>
        <taxon>Conoidasida</taxon>
        <taxon>Coccidia</taxon>
        <taxon>Eucoccidiorida</taxon>
        <taxon>Eimeriorina</taxon>
        <taxon>Eimeriidae</taxon>
        <taxon>Cyclospora</taxon>
    </lineage>
</organism>
<dbReference type="Gene3D" id="3.30.479.10">
    <property type="entry name" value="6-pyruvoyl tetrahydropterin synthase/QueD"/>
    <property type="match status" value="1"/>
</dbReference>
<dbReference type="SUPFAM" id="SSF55620">
    <property type="entry name" value="Tetrahydrobiopterin biosynthesis enzymes-like"/>
    <property type="match status" value="1"/>
</dbReference>
<dbReference type="GeneID" id="34619310"/>
<evidence type="ECO:0000256" key="9">
    <source>
        <dbReference type="SAM" id="MobiDB-lite"/>
    </source>
</evidence>
<keyword evidence="6" id="KW-0862">Zinc</keyword>
<evidence type="ECO:0000256" key="7">
    <source>
        <dbReference type="ARBA" id="ARBA00023007"/>
    </source>
</evidence>
<protein>
    <recommendedName>
        <fullName evidence="4">6-pyruvoyltetrahydropterin synthase</fullName>
        <ecNumber evidence="4">4.2.3.12</ecNumber>
    </recommendedName>
</protein>
<accession>A0A6P6RQH7</accession>
<dbReference type="GO" id="GO:0046872">
    <property type="term" value="F:metal ion binding"/>
    <property type="evidence" value="ECO:0007669"/>
    <property type="project" value="UniProtKB-KW"/>
</dbReference>
<gene>
    <name evidence="11" type="primary">LOC34619310</name>
</gene>
<feature type="region of interest" description="Disordered" evidence="9">
    <location>
        <begin position="6"/>
        <end position="42"/>
    </location>
</feature>
<keyword evidence="5" id="KW-0479">Metal-binding</keyword>
<dbReference type="RefSeq" id="XP_026189777.1">
    <property type="nucleotide sequence ID" value="XM_026333992.1"/>
</dbReference>
<evidence type="ECO:0000313" key="11">
    <source>
        <dbReference type="RefSeq" id="XP_026189777.1"/>
    </source>
</evidence>
<dbReference type="Pfam" id="PF01242">
    <property type="entry name" value="PTPS"/>
    <property type="match status" value="1"/>
</dbReference>
<dbReference type="GO" id="GO:0003874">
    <property type="term" value="F:6-pyruvoyltetrahydropterin synthase activity"/>
    <property type="evidence" value="ECO:0007669"/>
    <property type="project" value="UniProtKB-EC"/>
</dbReference>
<dbReference type="UniPathway" id="UPA00849">
    <property type="reaction ID" value="UER00819"/>
</dbReference>
<keyword evidence="7" id="KW-0783">Tetrahydrobiopterin biosynthesis</keyword>
<name>A0A6P6RQH7_9EIME</name>
<dbReference type="GO" id="GO:0006729">
    <property type="term" value="P:tetrahydrobiopterin biosynthetic process"/>
    <property type="evidence" value="ECO:0007669"/>
    <property type="project" value="UniProtKB-UniPathway"/>
</dbReference>
<keyword evidence="10" id="KW-1185">Reference proteome</keyword>
<evidence type="ECO:0000256" key="4">
    <source>
        <dbReference type="ARBA" id="ARBA00013100"/>
    </source>
</evidence>
<feature type="compositionally biased region" description="Polar residues" evidence="9">
    <location>
        <begin position="6"/>
        <end position="23"/>
    </location>
</feature>
<comment type="cofactor">
    <cofactor evidence="1">
        <name>Zn(2+)</name>
        <dbReference type="ChEBI" id="CHEBI:29105"/>
    </cofactor>
</comment>
<dbReference type="PANTHER" id="PTHR12589:SF7">
    <property type="entry name" value="6-PYRUVOYL TETRAHYDROBIOPTERIN SYNTHASE"/>
    <property type="match status" value="1"/>
</dbReference>